<dbReference type="AlphaFoldDB" id="A0A517QTH5"/>
<name>A0A517QTH5_9PLAN</name>
<evidence type="ECO:0000313" key="3">
    <source>
        <dbReference type="Proteomes" id="UP000315724"/>
    </source>
</evidence>
<reference evidence="2 3" key="1">
    <citation type="submission" date="2019-02" db="EMBL/GenBank/DDBJ databases">
        <title>Deep-cultivation of Planctomycetes and their phenomic and genomic characterization uncovers novel biology.</title>
        <authorList>
            <person name="Wiegand S."/>
            <person name="Jogler M."/>
            <person name="Boedeker C."/>
            <person name="Pinto D."/>
            <person name="Vollmers J."/>
            <person name="Rivas-Marin E."/>
            <person name="Kohn T."/>
            <person name="Peeters S.H."/>
            <person name="Heuer A."/>
            <person name="Rast P."/>
            <person name="Oberbeckmann S."/>
            <person name="Bunk B."/>
            <person name="Jeske O."/>
            <person name="Meyerdierks A."/>
            <person name="Storesund J.E."/>
            <person name="Kallscheuer N."/>
            <person name="Luecker S."/>
            <person name="Lage O.M."/>
            <person name="Pohl T."/>
            <person name="Merkel B.J."/>
            <person name="Hornburger P."/>
            <person name="Mueller R.-W."/>
            <person name="Bruemmer F."/>
            <person name="Labrenz M."/>
            <person name="Spormann A.M."/>
            <person name="Op den Camp H."/>
            <person name="Overmann J."/>
            <person name="Amann R."/>
            <person name="Jetten M.S.M."/>
            <person name="Mascher T."/>
            <person name="Medema M.H."/>
            <person name="Devos D.P."/>
            <person name="Kaster A.-K."/>
            <person name="Ovreas L."/>
            <person name="Rohde M."/>
            <person name="Galperin M.Y."/>
            <person name="Jogler C."/>
        </authorList>
    </citation>
    <scope>NUCLEOTIDE SEQUENCE [LARGE SCALE GENOMIC DNA]</scope>
    <source>
        <strain evidence="2 3">Mal48</strain>
    </source>
</reference>
<dbReference type="Proteomes" id="UP000315724">
    <property type="component" value="Chromosome"/>
</dbReference>
<accession>A0A517QTH5</accession>
<dbReference type="RefSeq" id="WP_145203701.1">
    <property type="nucleotide sequence ID" value="NZ_CP036267.1"/>
</dbReference>
<evidence type="ECO:0000256" key="1">
    <source>
        <dbReference type="SAM" id="Phobius"/>
    </source>
</evidence>
<keyword evidence="1" id="KW-1133">Transmembrane helix</keyword>
<protein>
    <submittedName>
        <fullName evidence="2">Uncharacterized protein</fullName>
    </submittedName>
</protein>
<keyword evidence="1" id="KW-0472">Membrane</keyword>
<sequence length="66" mass="7299">MALRNNGTTIDSTVGYMLFGMLVIIFVALTIFGMKRIEATAEQVKQDHQNAKVVDEEIIDINGDAQ</sequence>
<organism evidence="2 3">
    <name type="scientific">Thalassoglobus polymorphus</name>
    <dbReference type="NCBI Taxonomy" id="2527994"/>
    <lineage>
        <taxon>Bacteria</taxon>
        <taxon>Pseudomonadati</taxon>
        <taxon>Planctomycetota</taxon>
        <taxon>Planctomycetia</taxon>
        <taxon>Planctomycetales</taxon>
        <taxon>Planctomycetaceae</taxon>
        <taxon>Thalassoglobus</taxon>
    </lineage>
</organism>
<proteinExistence type="predicted"/>
<keyword evidence="3" id="KW-1185">Reference proteome</keyword>
<dbReference type="EMBL" id="CP036267">
    <property type="protein sequence ID" value="QDT34944.1"/>
    <property type="molecule type" value="Genomic_DNA"/>
</dbReference>
<evidence type="ECO:0000313" key="2">
    <source>
        <dbReference type="EMBL" id="QDT34944.1"/>
    </source>
</evidence>
<gene>
    <name evidence="2" type="ORF">Mal48_42170</name>
</gene>
<dbReference type="KEGG" id="tpol:Mal48_42170"/>
<feature type="transmembrane region" description="Helical" evidence="1">
    <location>
        <begin position="14"/>
        <end position="34"/>
    </location>
</feature>
<keyword evidence="1" id="KW-0812">Transmembrane</keyword>